<dbReference type="AlphaFoldDB" id="W1RNN3"/>
<name>W1RNN3_9GAMM</name>
<sequence>MARKANISREEIHLACWELIEKNLFPNIPRLTEHFFTKDGRRCSNTTFMKAISEWEEAYKEHQQNQLHEIDNILLPVFKRFAREAAQNLGQLLDEKATDVEQHHKHKQDATEGGYLSLSSALIELQDAHEKINAEHQTLLSHAQALQQKLDISEQRYLDVLSQNQVLNSQLKEEQKSSTELRMNLSQKEVDLAKQDNQLEFLKHENEKLLKQHSNTMSNHAKDDTKKWQDMTKKLDALATSIQTIHNKDRGSKK</sequence>
<feature type="coiled-coil region" evidence="1">
    <location>
        <begin position="185"/>
        <end position="219"/>
    </location>
</feature>
<keyword evidence="1" id="KW-0175">Coiled coil</keyword>
<dbReference type="EMBL" id="AYOZ01000061">
    <property type="protein sequence ID" value="ETI58042.1"/>
    <property type="molecule type" value="Genomic_DNA"/>
</dbReference>
<proteinExistence type="predicted"/>
<dbReference type="PATRIC" id="fig|1208321.3.peg.3380"/>
<comment type="caution">
    <text evidence="2">The sequence shown here is derived from an EMBL/GenBank/DDBJ whole genome shotgun (WGS) entry which is preliminary data.</text>
</comment>
<organism evidence="2 3">
    <name type="scientific">Marinomonas profundimaris</name>
    <dbReference type="NCBI Taxonomy" id="1208321"/>
    <lineage>
        <taxon>Bacteria</taxon>
        <taxon>Pseudomonadati</taxon>
        <taxon>Pseudomonadota</taxon>
        <taxon>Gammaproteobacteria</taxon>
        <taxon>Oceanospirillales</taxon>
        <taxon>Oceanospirillaceae</taxon>
        <taxon>Marinomonas</taxon>
    </lineage>
</organism>
<dbReference type="Gene3D" id="3.30.360.10">
    <property type="entry name" value="Dihydrodipicolinate Reductase, domain 2"/>
    <property type="match status" value="1"/>
</dbReference>
<keyword evidence="3" id="KW-1185">Reference proteome</keyword>
<dbReference type="RefSeq" id="WP_024025430.1">
    <property type="nucleotide sequence ID" value="NZ_AYOZ01000061.1"/>
</dbReference>
<evidence type="ECO:0000313" key="2">
    <source>
        <dbReference type="EMBL" id="ETI58042.1"/>
    </source>
</evidence>
<evidence type="ECO:0000313" key="3">
    <source>
        <dbReference type="Proteomes" id="UP000018857"/>
    </source>
</evidence>
<accession>W1RNN3</accession>
<reference evidence="2 3" key="1">
    <citation type="journal article" date="2014" name="Genome Announc.">
        <title>Draft Genome Sequence of Marinomonas sp. Strain D104, a Polycyclic Aromatic Hydrocarbon-Degrading Bacterium from the Deep-Sea Sediment of the Arctic Ocean.</title>
        <authorList>
            <person name="Dong C."/>
            <person name="Bai X."/>
            <person name="Lai Q."/>
            <person name="Xie Y."/>
            <person name="Chen X."/>
            <person name="Shao Z."/>
        </authorList>
    </citation>
    <scope>NUCLEOTIDE SEQUENCE [LARGE SCALE GENOMIC DNA]</scope>
    <source>
        <strain evidence="2 3">D104</strain>
    </source>
</reference>
<dbReference type="OrthoDB" id="6103324at2"/>
<evidence type="ECO:0008006" key="4">
    <source>
        <dbReference type="Google" id="ProtNLM"/>
    </source>
</evidence>
<dbReference type="Proteomes" id="UP000018857">
    <property type="component" value="Unassembled WGS sequence"/>
</dbReference>
<protein>
    <recommendedName>
        <fullName evidence="4">KfrA N-terminal DNA-binding domain-containing protein</fullName>
    </recommendedName>
</protein>
<evidence type="ECO:0000256" key="1">
    <source>
        <dbReference type="SAM" id="Coils"/>
    </source>
</evidence>
<gene>
    <name evidence="2" type="ORF">D104_17050</name>
</gene>
<dbReference type="STRING" id="1208321.D104_17050"/>